<protein>
    <recommendedName>
        <fullName evidence="1">DUF4817 domain-containing protein</fullName>
    </recommendedName>
</protein>
<gene>
    <name evidence="2" type="ORF">LARSCL_LOCUS17180</name>
</gene>
<accession>A0AAV2B5V8</accession>
<dbReference type="AlphaFoldDB" id="A0AAV2B5V8"/>
<dbReference type="EMBL" id="CAXIEN010000288">
    <property type="protein sequence ID" value="CAL1291613.1"/>
    <property type="molecule type" value="Genomic_DNA"/>
</dbReference>
<feature type="domain" description="DUF4817" evidence="1">
    <location>
        <begin position="66"/>
        <end position="104"/>
    </location>
</feature>
<evidence type="ECO:0000259" key="1">
    <source>
        <dbReference type="Pfam" id="PF16087"/>
    </source>
</evidence>
<dbReference type="Pfam" id="PF16087">
    <property type="entry name" value="DUF4817"/>
    <property type="match status" value="1"/>
</dbReference>
<reference evidence="2 3" key="1">
    <citation type="submission" date="2024-04" db="EMBL/GenBank/DDBJ databases">
        <authorList>
            <person name="Rising A."/>
            <person name="Reimegard J."/>
            <person name="Sonavane S."/>
            <person name="Akerstrom W."/>
            <person name="Nylinder S."/>
            <person name="Hedman E."/>
            <person name="Kallberg Y."/>
        </authorList>
    </citation>
    <scope>NUCLEOTIDE SEQUENCE [LARGE SCALE GENOMIC DNA]</scope>
</reference>
<organism evidence="2 3">
    <name type="scientific">Larinioides sclopetarius</name>
    <dbReference type="NCBI Taxonomy" id="280406"/>
    <lineage>
        <taxon>Eukaryota</taxon>
        <taxon>Metazoa</taxon>
        <taxon>Ecdysozoa</taxon>
        <taxon>Arthropoda</taxon>
        <taxon>Chelicerata</taxon>
        <taxon>Arachnida</taxon>
        <taxon>Araneae</taxon>
        <taxon>Araneomorphae</taxon>
        <taxon>Entelegynae</taxon>
        <taxon>Araneoidea</taxon>
        <taxon>Araneidae</taxon>
        <taxon>Larinioides</taxon>
    </lineage>
</organism>
<keyword evidence="3" id="KW-1185">Reference proteome</keyword>
<evidence type="ECO:0000313" key="3">
    <source>
        <dbReference type="Proteomes" id="UP001497382"/>
    </source>
</evidence>
<name>A0AAV2B5V8_9ARAC</name>
<sequence>MNASPTIPVIDVTLHRNAQFGSKYLSLQIKATAFLIIFKALPVGIRESKNVDRATKSAICVVYADLKSIVALQRKWRTLHPGEKAPDDKALNRWMNQFKETGSVSKVVSPGHPSTLEENVERMRQSCVRFPKKSIARRSLALGIAKTTIQNVLHKRLRLHGCKIQLRHEIKPDDKSK</sequence>
<dbReference type="InterPro" id="IPR032135">
    <property type="entry name" value="DUF4817"/>
</dbReference>
<proteinExistence type="predicted"/>
<comment type="caution">
    <text evidence="2">The sequence shown here is derived from an EMBL/GenBank/DDBJ whole genome shotgun (WGS) entry which is preliminary data.</text>
</comment>
<evidence type="ECO:0000313" key="2">
    <source>
        <dbReference type="EMBL" id="CAL1291613.1"/>
    </source>
</evidence>
<dbReference type="Proteomes" id="UP001497382">
    <property type="component" value="Unassembled WGS sequence"/>
</dbReference>
<dbReference type="PANTHER" id="PTHR47326:SF1">
    <property type="entry name" value="HTH PSQ-TYPE DOMAIN-CONTAINING PROTEIN"/>
    <property type="match status" value="1"/>
</dbReference>
<dbReference type="PANTHER" id="PTHR47326">
    <property type="entry name" value="TRANSPOSABLE ELEMENT TC3 TRANSPOSASE-LIKE PROTEIN"/>
    <property type="match status" value="1"/>
</dbReference>